<evidence type="ECO:0000313" key="4">
    <source>
        <dbReference type="Proteomes" id="UP000557688"/>
    </source>
</evidence>
<dbReference type="RefSeq" id="WP_176622038.1">
    <property type="nucleotide sequence ID" value="NZ_JABXXQ010000027.1"/>
</dbReference>
<dbReference type="EMBL" id="JACHXV010000001">
    <property type="protein sequence ID" value="MBB3172412.1"/>
    <property type="molecule type" value="Genomic_DNA"/>
</dbReference>
<dbReference type="EMBL" id="JABXXQ010000027">
    <property type="protein sequence ID" value="NVN29314.1"/>
    <property type="molecule type" value="Genomic_DNA"/>
</dbReference>
<protein>
    <submittedName>
        <fullName evidence="3">Uncharacterized protein</fullName>
    </submittedName>
</protein>
<gene>
    <name evidence="2" type="ORF">FHR90_000218</name>
    <name evidence="3" type="ORF">HUK83_03035</name>
</gene>
<evidence type="ECO:0000313" key="5">
    <source>
        <dbReference type="Proteomes" id="UP000565205"/>
    </source>
</evidence>
<reference evidence="3 5" key="1">
    <citation type="submission" date="2020-06" db="EMBL/GenBank/DDBJ databases">
        <title>Description of novel acetic acid bacteria.</title>
        <authorList>
            <person name="Sombolestani A."/>
        </authorList>
    </citation>
    <scope>NUCLEOTIDE SEQUENCE [LARGE SCALE GENOMIC DNA]</scope>
    <source>
        <strain evidence="3 5">LMG 26838</strain>
    </source>
</reference>
<comment type="caution">
    <text evidence="3">The sequence shown here is derived from an EMBL/GenBank/DDBJ whole genome shotgun (WGS) entry which is preliminary data.</text>
</comment>
<keyword evidence="4" id="KW-1185">Reference proteome</keyword>
<accession>A0A850NK68</accession>
<dbReference type="Proteomes" id="UP000565205">
    <property type="component" value="Unassembled WGS sequence"/>
</dbReference>
<feature type="chain" id="PRO_5036241484" evidence="1">
    <location>
        <begin position="22"/>
        <end position="243"/>
    </location>
</feature>
<evidence type="ECO:0000256" key="1">
    <source>
        <dbReference type="SAM" id="SignalP"/>
    </source>
</evidence>
<sequence>MHLVRTALFAAGLAGAPTAVAAAEAPTLISHVAPFPAVPGDAAADARIRTAFDHASRNLQSAITACAQQAGTEGGKASWTRTIAVTMSGPTFFSVLAQDDSFCGGAYPDSETSAYVYDLATGSPVNWQRLLPPRFAATGEIVQGLGGSRLGLVHSAFMMSLYRSLYPARLPDIDPANRQDCLDSVEDGFTVWPDASRHALMIQPTAQDHATAACAVPVAVPVATLREIGRTDARLLDALQADH</sequence>
<proteinExistence type="predicted"/>
<reference evidence="2 4" key="2">
    <citation type="submission" date="2020-08" db="EMBL/GenBank/DDBJ databases">
        <title>Genomic Encyclopedia of Type Strains, Phase III (KMG-III): the genomes of soil and plant-associated and newly described type strains.</title>
        <authorList>
            <person name="Whitman W."/>
        </authorList>
    </citation>
    <scope>NUCLEOTIDE SEQUENCE [LARGE SCALE GENOMIC DNA]</scope>
    <source>
        <strain evidence="2 4">CECT 8088</strain>
    </source>
</reference>
<dbReference type="Proteomes" id="UP000557688">
    <property type="component" value="Unassembled WGS sequence"/>
</dbReference>
<dbReference type="AlphaFoldDB" id="A0A850NK68"/>
<organism evidence="3 5">
    <name type="scientific">Endobacter medicaginis</name>
    <dbReference type="NCBI Taxonomy" id="1181271"/>
    <lineage>
        <taxon>Bacteria</taxon>
        <taxon>Pseudomonadati</taxon>
        <taxon>Pseudomonadota</taxon>
        <taxon>Alphaproteobacteria</taxon>
        <taxon>Acetobacterales</taxon>
        <taxon>Acetobacteraceae</taxon>
        <taxon>Endobacter</taxon>
    </lineage>
</organism>
<evidence type="ECO:0000313" key="2">
    <source>
        <dbReference type="EMBL" id="MBB3172412.1"/>
    </source>
</evidence>
<keyword evidence="1" id="KW-0732">Signal</keyword>
<name>A0A850NK68_9PROT</name>
<evidence type="ECO:0000313" key="3">
    <source>
        <dbReference type="EMBL" id="NVN29314.1"/>
    </source>
</evidence>
<feature type="signal peptide" evidence="1">
    <location>
        <begin position="1"/>
        <end position="21"/>
    </location>
</feature>